<protein>
    <submittedName>
        <fullName evidence="2">Anti-anti-sigma factor</fullName>
    </submittedName>
</protein>
<gene>
    <name evidence="2" type="ORF">SAMN05660657_05471</name>
</gene>
<dbReference type="EMBL" id="FPBA01000039">
    <property type="protein sequence ID" value="SFU08023.1"/>
    <property type="molecule type" value="Genomic_DNA"/>
</dbReference>
<proteinExistence type="predicted"/>
<dbReference type="STRING" id="1296565.SAMN05660657_05471"/>
<dbReference type="InterPro" id="IPR058548">
    <property type="entry name" value="MlaB-like_STAS"/>
</dbReference>
<dbReference type="AlphaFoldDB" id="A0A1I7D8E6"/>
<evidence type="ECO:0000259" key="1">
    <source>
        <dbReference type="PROSITE" id="PS50801"/>
    </source>
</evidence>
<evidence type="ECO:0000313" key="3">
    <source>
        <dbReference type="Proteomes" id="UP000199546"/>
    </source>
</evidence>
<evidence type="ECO:0000313" key="2">
    <source>
        <dbReference type="EMBL" id="SFU08023.1"/>
    </source>
</evidence>
<dbReference type="InterPro" id="IPR036513">
    <property type="entry name" value="STAS_dom_sf"/>
</dbReference>
<sequence length="127" mass="12849">MAFDPGPVGLTGSIAVIDDIGSGTHGRVLCLSGEVDLAVVLAFERQHGAAPVPVDAAAVTFIGSAGLVFLLRWVDAARAAGRPATLRSTSAPVDMVLRITGLTGVLAGEDARESVDTAPQSSSTAEH</sequence>
<feature type="domain" description="STAS" evidence="1">
    <location>
        <begin position="54"/>
        <end position="122"/>
    </location>
</feature>
<dbReference type="PROSITE" id="PS50801">
    <property type="entry name" value="STAS"/>
    <property type="match status" value="1"/>
</dbReference>
<organism evidence="2 3">
    <name type="scientific">Geodermatophilus amargosae</name>
    <dbReference type="NCBI Taxonomy" id="1296565"/>
    <lineage>
        <taxon>Bacteria</taxon>
        <taxon>Bacillati</taxon>
        <taxon>Actinomycetota</taxon>
        <taxon>Actinomycetes</taxon>
        <taxon>Geodermatophilales</taxon>
        <taxon>Geodermatophilaceae</taxon>
        <taxon>Geodermatophilus</taxon>
    </lineage>
</organism>
<dbReference type="InterPro" id="IPR002645">
    <property type="entry name" value="STAS_dom"/>
</dbReference>
<reference evidence="3" key="1">
    <citation type="submission" date="2016-10" db="EMBL/GenBank/DDBJ databases">
        <authorList>
            <person name="Varghese N."/>
            <person name="Submissions S."/>
        </authorList>
    </citation>
    <scope>NUCLEOTIDE SEQUENCE [LARGE SCALE GENOMIC DNA]</scope>
    <source>
        <strain evidence="3">DSM 46136</strain>
    </source>
</reference>
<accession>A0A1I7D8E6</accession>
<keyword evidence="3" id="KW-1185">Reference proteome</keyword>
<dbReference type="Pfam" id="PF13466">
    <property type="entry name" value="STAS_2"/>
    <property type="match status" value="1"/>
</dbReference>
<dbReference type="RefSeq" id="WP_175551846.1">
    <property type="nucleotide sequence ID" value="NZ_FPBA01000039.1"/>
</dbReference>
<dbReference type="SUPFAM" id="SSF52091">
    <property type="entry name" value="SpoIIaa-like"/>
    <property type="match status" value="1"/>
</dbReference>
<dbReference type="Gene3D" id="3.30.750.24">
    <property type="entry name" value="STAS domain"/>
    <property type="match status" value="1"/>
</dbReference>
<name>A0A1I7D8E6_9ACTN</name>
<dbReference type="Proteomes" id="UP000199546">
    <property type="component" value="Unassembled WGS sequence"/>
</dbReference>